<evidence type="ECO:0000256" key="2">
    <source>
        <dbReference type="ARBA" id="ARBA00022676"/>
    </source>
</evidence>
<keyword evidence="3 5" id="KW-0808">Transferase</keyword>
<dbReference type="PIRSF" id="PIRSF007023">
    <property type="entry name" value="UDP-Galf_transf"/>
    <property type="match status" value="1"/>
</dbReference>
<organism evidence="9 11">
    <name type="scientific">Streptococcus acidominimus</name>
    <dbReference type="NCBI Taxonomy" id="1326"/>
    <lineage>
        <taxon>Bacteria</taxon>
        <taxon>Bacillati</taxon>
        <taxon>Bacillota</taxon>
        <taxon>Bacilli</taxon>
        <taxon>Lactobacillales</taxon>
        <taxon>Streptococcaceae</taxon>
        <taxon>Streptococcus</taxon>
    </lineage>
</organism>
<evidence type="ECO:0000313" key="12">
    <source>
        <dbReference type="Proteomes" id="UP000255213"/>
    </source>
</evidence>
<evidence type="ECO:0000313" key="9">
    <source>
        <dbReference type="EMBL" id="OLF50211.1"/>
    </source>
</evidence>
<dbReference type="HAMAP" id="MF_00841">
    <property type="entry name" value="Gtf3"/>
    <property type="match status" value="1"/>
</dbReference>
<dbReference type="AlphaFoldDB" id="A0A1Q8EEI9"/>
<evidence type="ECO:0000259" key="8">
    <source>
        <dbReference type="Pfam" id="PF26337"/>
    </source>
</evidence>
<dbReference type="Proteomes" id="UP000186437">
    <property type="component" value="Unassembled WGS sequence"/>
</dbReference>
<feature type="transmembrane region" description="Helical" evidence="6">
    <location>
        <begin position="93"/>
        <end position="112"/>
    </location>
</feature>
<keyword evidence="11" id="KW-1185">Reference proteome</keyword>
<feature type="binding site" evidence="5">
    <location>
        <position position="177"/>
    </location>
    <ligand>
        <name>UDP</name>
        <dbReference type="ChEBI" id="CHEBI:58223"/>
    </ligand>
</feature>
<comment type="pathway">
    <text evidence="1 5">Protein modification; protein glycosylation.</text>
</comment>
<keyword evidence="6" id="KW-0812">Transmembrane</keyword>
<evidence type="ECO:0000256" key="4">
    <source>
        <dbReference type="ARBA" id="ARBA00022741"/>
    </source>
</evidence>
<feature type="binding site" evidence="5">
    <location>
        <begin position="242"/>
        <end position="247"/>
    </location>
    <ligand>
        <name>UDP</name>
        <dbReference type="ChEBI" id="CHEBI:58223"/>
    </ligand>
</feature>
<keyword evidence="4 5" id="KW-0547">Nucleotide-binding</keyword>
<dbReference type="Gene3D" id="3.40.50.2000">
    <property type="entry name" value="Glycogen Phosphorylase B"/>
    <property type="match status" value="2"/>
</dbReference>
<dbReference type="Proteomes" id="UP000255213">
    <property type="component" value="Unassembled WGS sequence"/>
</dbReference>
<dbReference type="EMBL" id="UHEN01000001">
    <property type="protein sequence ID" value="SUN08381.1"/>
    <property type="molecule type" value="Genomic_DNA"/>
</dbReference>
<comment type="similarity">
    <text evidence="5">Belongs to the Gtf3 glucosyltransferase family.</text>
</comment>
<comment type="subunit">
    <text evidence="5">Homotetramer; a dimer of dimers.</text>
</comment>
<comment type="function">
    <text evidence="5">Required for polymorphic O-glycosylation of the serine-rich repeat protein in this bacteria. Catalyzes the second step in glycosylation by transferring glucose from UDP-glucose to the terminal GlcNAc moiety of the 3-O-(N-acetyl-alpha-D-glucosaminyl)-L-seryl-[protein] resulting from the first glycosylation step.</text>
</comment>
<evidence type="ECO:0000256" key="6">
    <source>
        <dbReference type="SAM" id="Phobius"/>
    </source>
</evidence>
<dbReference type="Pfam" id="PF26337">
    <property type="entry name" value="Gtf3_C"/>
    <property type="match status" value="1"/>
</dbReference>
<dbReference type="InterPro" id="IPR043676">
    <property type="entry name" value="Gtf3"/>
</dbReference>
<keyword evidence="2 5" id="KW-0328">Glycosyltransferase</keyword>
<evidence type="ECO:0000259" key="7">
    <source>
        <dbReference type="Pfam" id="PF26334"/>
    </source>
</evidence>
<dbReference type="Pfam" id="PF26334">
    <property type="entry name" value="Gtf3_N"/>
    <property type="match status" value="1"/>
</dbReference>
<gene>
    <name evidence="5" type="primary">gtf3</name>
    <name evidence="9" type="ORF">BU200_03240</name>
    <name evidence="10" type="ORF">NCTC12957_01975</name>
</gene>
<keyword evidence="6" id="KW-1133">Transmembrane helix</keyword>
<proteinExistence type="inferred from homology"/>
<sequence length="328" mass="37294">MRVYITNINGLAGTASFAQNMVTDIAHTLGYRELGIYCYQMAADSPSELNKRLDGIVAGLHHGDVVIFQTPTWNTTAFDEKVMEKLKMYNVKVILFIHDVVPLMFAGNFYLMERTIRYYNQADLIVAPSQAMIDQLREHGLTVEKTIIQGMWDHPTSITSVPAAFLPTIHFPGDAERFSFVKAWDYEIPLHLYARNGGDLPKQVVYHSYMPDDQLLLELSKGGFGLVWMDDHDKGYQRLYCPHKLGTFLTAGIPVFVQRGIANQEIIENNKLGFVVDSLDEVVARIQAMSEGEYQQIVAKVRSFNRLLRQGYFTRKLLVNAVFEVLCE</sequence>
<dbReference type="EC" id="2.4.1.-" evidence="5"/>
<reference evidence="11" key="2">
    <citation type="submission" date="2016-12" db="EMBL/GenBank/DDBJ databases">
        <authorList>
            <person name="Gulvik C.A."/>
        </authorList>
    </citation>
    <scope>NUCLEOTIDE SEQUENCE [LARGE SCALE GENOMIC DNA]</scope>
    <source>
        <strain evidence="11">ATCC 51725</strain>
    </source>
</reference>
<feature type="domain" description="Glucosyltransferase 3-like N-terminal" evidence="7">
    <location>
        <begin position="3"/>
        <end position="151"/>
    </location>
</feature>
<evidence type="ECO:0000256" key="1">
    <source>
        <dbReference type="ARBA" id="ARBA00004922"/>
    </source>
</evidence>
<protein>
    <recommendedName>
        <fullName evidence="5">Glucosyltransferase 3</fullName>
        <ecNumber evidence="5">2.4.1.-</ecNumber>
    </recommendedName>
</protein>
<reference evidence="9" key="1">
    <citation type="submission" date="2016-12" db="EMBL/GenBank/DDBJ databases">
        <authorList>
            <person name="Song W.-J."/>
            <person name="Kurnit D.M."/>
        </authorList>
    </citation>
    <scope>NUCLEOTIDE SEQUENCE [LARGE SCALE GENOMIC DNA]</scope>
    <source>
        <strain evidence="9">ATCC 51725</strain>
    </source>
</reference>
<accession>A0A1Q8EEI9</accession>
<feature type="binding site" evidence="5">
    <location>
        <position position="14"/>
    </location>
    <ligand>
        <name>UDP</name>
        <dbReference type="ChEBI" id="CHEBI:58223"/>
    </ligand>
</feature>
<dbReference type="InterPro" id="IPR058591">
    <property type="entry name" value="Gtf3_N"/>
</dbReference>
<dbReference type="RefSeq" id="WP_075098836.1">
    <property type="nucleotide sequence ID" value="NZ_MSJL01000010.1"/>
</dbReference>
<feature type="domain" description="Glucosyltransferase 3-like C-terminal" evidence="8">
    <location>
        <begin position="169"/>
        <end position="321"/>
    </location>
</feature>
<evidence type="ECO:0000313" key="10">
    <source>
        <dbReference type="EMBL" id="SUN08381.1"/>
    </source>
</evidence>
<reference evidence="10 12" key="3">
    <citation type="submission" date="2018-06" db="EMBL/GenBank/DDBJ databases">
        <authorList>
            <consortium name="Pathogen Informatics"/>
            <person name="Doyle S."/>
        </authorList>
    </citation>
    <scope>NUCLEOTIDE SEQUENCE [LARGE SCALE GENOMIC DNA]</scope>
    <source>
        <strain evidence="10 12">NCTC12957</strain>
    </source>
</reference>
<keyword evidence="6" id="KW-0472">Membrane</keyword>
<dbReference type="InterPro" id="IPR058592">
    <property type="entry name" value="Gtf3_C"/>
</dbReference>
<dbReference type="UniPathway" id="UPA00378"/>
<dbReference type="GO" id="GO:0000166">
    <property type="term" value="F:nucleotide binding"/>
    <property type="evidence" value="ECO:0007669"/>
    <property type="project" value="UniProtKB-KW"/>
</dbReference>
<name>A0A1Q8EEI9_STRAI</name>
<dbReference type="GO" id="GO:0035251">
    <property type="term" value="F:UDP-glucosyltransferase activity"/>
    <property type="evidence" value="ECO:0007669"/>
    <property type="project" value="UniProtKB-UniRule"/>
</dbReference>
<comment type="domain">
    <text evidence="5">Dimerizes via the C-terminus; dimerization is required for tetramer formation. Binds protein substrate via an exposed loop in the N-terminus.</text>
</comment>
<evidence type="ECO:0000256" key="5">
    <source>
        <dbReference type="HAMAP-Rule" id="MF_00841"/>
    </source>
</evidence>
<dbReference type="EMBL" id="MSJL01000010">
    <property type="protein sequence ID" value="OLF50211.1"/>
    <property type="molecule type" value="Genomic_DNA"/>
</dbReference>
<evidence type="ECO:0000313" key="11">
    <source>
        <dbReference type="Proteomes" id="UP000186437"/>
    </source>
</evidence>
<dbReference type="SUPFAM" id="SSF53756">
    <property type="entry name" value="UDP-Glycosyltransferase/glycogen phosphorylase"/>
    <property type="match status" value="1"/>
</dbReference>
<evidence type="ECO:0000256" key="3">
    <source>
        <dbReference type="ARBA" id="ARBA00022679"/>
    </source>
</evidence>